<protein>
    <submittedName>
        <fullName evidence="7">Uncharacterized protein</fullName>
    </submittedName>
</protein>
<keyword evidence="3" id="KW-0731">Sigma factor</keyword>
<keyword evidence="2" id="KW-0805">Transcription regulation</keyword>
<accession>A0A0C3NEV6</accession>
<dbReference type="InterPro" id="IPR007627">
    <property type="entry name" value="RNA_pol_sigma70_r2"/>
</dbReference>
<dbReference type="Pfam" id="PF08281">
    <property type="entry name" value="Sigma70_r4_2"/>
    <property type="match status" value="1"/>
</dbReference>
<gene>
    <name evidence="7" type="ORF">BA92_06425</name>
    <name evidence="8" type="ORF">IE90_04525</name>
</gene>
<evidence type="ECO:0000313" key="8">
    <source>
        <dbReference type="EMBL" id="KIO46401.1"/>
    </source>
</evidence>
<feature type="domain" description="RNA polymerase sigma factor 70 region 4 type 2" evidence="6">
    <location>
        <begin position="107"/>
        <end position="157"/>
    </location>
</feature>
<dbReference type="InterPro" id="IPR014284">
    <property type="entry name" value="RNA_pol_sigma-70_dom"/>
</dbReference>
<evidence type="ECO:0000313" key="9">
    <source>
        <dbReference type="Proteomes" id="UP000031937"/>
    </source>
</evidence>
<dbReference type="PANTHER" id="PTHR43133:SF46">
    <property type="entry name" value="RNA POLYMERASE SIGMA-70 FACTOR ECF SUBFAMILY"/>
    <property type="match status" value="1"/>
</dbReference>
<evidence type="ECO:0000313" key="7">
    <source>
        <dbReference type="EMBL" id="KIO44672.1"/>
    </source>
</evidence>
<evidence type="ECO:0000256" key="4">
    <source>
        <dbReference type="ARBA" id="ARBA00023163"/>
    </source>
</evidence>
<sequence>MDLFERIKAGDRVAFKTLFDLYYKDLLRVAVYYVRDFEVAKDIVQELYTKLWENRDALQRVENERGYLRNSTRNRCLNYREHSLVVDKYQRSYVEEECEEEPEELIQNVKRLLERLPEKRRKILELSIVESKSYAEIAQEQGVMINTVKDHIRKAYAFIRENTSKEKLKSILFFLFRKK</sequence>
<dbReference type="Proteomes" id="UP000031980">
    <property type="component" value="Unassembled WGS sequence"/>
</dbReference>
<dbReference type="InterPro" id="IPR039425">
    <property type="entry name" value="RNA_pol_sigma-70-like"/>
</dbReference>
<dbReference type="Pfam" id="PF04542">
    <property type="entry name" value="Sigma70_r2"/>
    <property type="match status" value="1"/>
</dbReference>
<dbReference type="SUPFAM" id="SSF88946">
    <property type="entry name" value="Sigma2 domain of RNA polymerase sigma factors"/>
    <property type="match status" value="1"/>
</dbReference>
<dbReference type="GO" id="GO:0003677">
    <property type="term" value="F:DNA binding"/>
    <property type="evidence" value="ECO:0007669"/>
    <property type="project" value="InterPro"/>
</dbReference>
<evidence type="ECO:0000256" key="2">
    <source>
        <dbReference type="ARBA" id="ARBA00023015"/>
    </source>
</evidence>
<dbReference type="EMBL" id="JPIU01000038">
    <property type="protein sequence ID" value="KIO44672.1"/>
    <property type="molecule type" value="Genomic_DNA"/>
</dbReference>
<dbReference type="InterPro" id="IPR013325">
    <property type="entry name" value="RNA_pol_sigma_r2"/>
</dbReference>
<dbReference type="PANTHER" id="PTHR43133">
    <property type="entry name" value="RNA POLYMERASE ECF-TYPE SIGMA FACTO"/>
    <property type="match status" value="1"/>
</dbReference>
<organism evidence="7 10">
    <name type="scientific">Sanguibacteroides justesenii</name>
    <dbReference type="NCBI Taxonomy" id="1547597"/>
    <lineage>
        <taxon>Bacteria</taxon>
        <taxon>Pseudomonadati</taxon>
        <taxon>Bacteroidota</taxon>
        <taxon>Bacteroidia</taxon>
        <taxon>Bacteroidales</taxon>
        <taxon>Porphyromonadaceae</taxon>
        <taxon>Sanguibacteroides</taxon>
    </lineage>
</organism>
<reference evidence="7 10" key="1">
    <citation type="submission" date="2014-07" db="EMBL/GenBank/DDBJ databases">
        <title>Porphyromonadaceae bacterium OUH 308042 = ATCC BAA-2681 = DSM 28342 draft genome.</title>
        <authorList>
            <person name="Sydenham T.V."/>
            <person name="Hasman H."/>
            <person name="Justensen U.S."/>
        </authorList>
    </citation>
    <scope>NUCLEOTIDE SEQUENCE [LARGE SCALE GENOMIC DNA]</scope>
    <source>
        <strain evidence="7 10">OUH 308042</strain>
    </source>
</reference>
<name>A0A0C3NEV6_9PORP</name>
<dbReference type="OrthoDB" id="670026at2"/>
<keyword evidence="10" id="KW-1185">Reference proteome</keyword>
<dbReference type="Gene3D" id="1.10.10.10">
    <property type="entry name" value="Winged helix-like DNA-binding domain superfamily/Winged helix DNA-binding domain"/>
    <property type="match status" value="1"/>
</dbReference>
<evidence type="ECO:0000256" key="3">
    <source>
        <dbReference type="ARBA" id="ARBA00023082"/>
    </source>
</evidence>
<evidence type="ECO:0000259" key="5">
    <source>
        <dbReference type="Pfam" id="PF04542"/>
    </source>
</evidence>
<dbReference type="InterPro" id="IPR013249">
    <property type="entry name" value="RNA_pol_sigma70_r4_t2"/>
</dbReference>
<dbReference type="RefSeq" id="WP_041502691.1">
    <property type="nucleotide sequence ID" value="NZ_JPIT01000015.1"/>
</dbReference>
<evidence type="ECO:0000313" key="10">
    <source>
        <dbReference type="Proteomes" id="UP000031980"/>
    </source>
</evidence>
<dbReference type="NCBIfam" id="TIGR02985">
    <property type="entry name" value="Sig70_bacteroi1"/>
    <property type="match status" value="1"/>
</dbReference>
<dbReference type="EMBL" id="JPIT01000015">
    <property type="protein sequence ID" value="KIO46401.1"/>
    <property type="molecule type" value="Genomic_DNA"/>
</dbReference>
<dbReference type="Proteomes" id="UP000031937">
    <property type="component" value="Unassembled WGS sequence"/>
</dbReference>
<evidence type="ECO:0000259" key="6">
    <source>
        <dbReference type="Pfam" id="PF08281"/>
    </source>
</evidence>
<dbReference type="Gene3D" id="1.10.1740.10">
    <property type="match status" value="1"/>
</dbReference>
<dbReference type="SUPFAM" id="SSF88659">
    <property type="entry name" value="Sigma3 and sigma4 domains of RNA polymerase sigma factors"/>
    <property type="match status" value="1"/>
</dbReference>
<dbReference type="InterPro" id="IPR013324">
    <property type="entry name" value="RNA_pol_sigma_r3/r4-like"/>
</dbReference>
<dbReference type="AlphaFoldDB" id="A0A0C3NEV6"/>
<evidence type="ECO:0000256" key="1">
    <source>
        <dbReference type="ARBA" id="ARBA00010641"/>
    </source>
</evidence>
<reference evidence="8 9" key="2">
    <citation type="submission" date="2014-07" db="EMBL/GenBank/DDBJ databases">
        <title>Porphyromonadaceae bacterium OUH 334697 = ATCC BAA-2682 = DSM 28341 draft genome.</title>
        <authorList>
            <person name="Sydenham T.V."/>
            <person name="Hasman H."/>
            <person name="Justesen U.S."/>
        </authorList>
    </citation>
    <scope>NUCLEOTIDE SEQUENCE [LARGE SCALE GENOMIC DNA]</scope>
    <source>
        <strain evidence="8 9">OUH 334697</strain>
    </source>
</reference>
<dbReference type="GO" id="GO:0006352">
    <property type="term" value="P:DNA-templated transcription initiation"/>
    <property type="evidence" value="ECO:0007669"/>
    <property type="project" value="InterPro"/>
</dbReference>
<comment type="similarity">
    <text evidence="1">Belongs to the sigma-70 factor family. ECF subfamily.</text>
</comment>
<comment type="caution">
    <text evidence="7">The sequence shown here is derived from an EMBL/GenBank/DDBJ whole genome shotgun (WGS) entry which is preliminary data.</text>
</comment>
<dbReference type="NCBIfam" id="TIGR02937">
    <property type="entry name" value="sigma70-ECF"/>
    <property type="match status" value="1"/>
</dbReference>
<feature type="domain" description="RNA polymerase sigma-70 region 2" evidence="5">
    <location>
        <begin position="18"/>
        <end position="80"/>
    </location>
</feature>
<proteinExistence type="inferred from homology"/>
<dbReference type="GO" id="GO:0016987">
    <property type="term" value="F:sigma factor activity"/>
    <property type="evidence" value="ECO:0007669"/>
    <property type="project" value="UniProtKB-KW"/>
</dbReference>
<keyword evidence="4" id="KW-0804">Transcription</keyword>
<dbReference type="InterPro" id="IPR014327">
    <property type="entry name" value="RNA_pol_sigma70_bacteroid"/>
</dbReference>
<dbReference type="InterPro" id="IPR036388">
    <property type="entry name" value="WH-like_DNA-bd_sf"/>
</dbReference>